<feature type="region of interest" description="Disordered" evidence="1">
    <location>
        <begin position="424"/>
        <end position="444"/>
    </location>
</feature>
<gene>
    <name evidence="2" type="ORF">SS1G_13429</name>
</gene>
<sequence length="876" mass="97043">MAHYQGRKEEESSRVGRSQEDVTYIAPGTPMHPTSSFTPINHGHTNNINSVLPLTRKIDPLKTLRNTDIYDLKDESTSLPTPGGKKLPKSRSKNGRAKTSPSSVLPNKGLAEVCDFEQLEVSSPKRRKIHTKGTQPIFKIPSRVQSISASEGLRDLSSELNDGPSVSQFTTPSETHKRSKKRVSCGMVSKRKKSSELFESLTITKPSLPSFTSKHSREQSQSINRLQGFTTTEEQLKLNSNGIASTTLQKLAAFKHVPRDENPSANQPIVASKTAGSHVALDQYHDGHVFEEPNQPLTDYGHMSSGSFFEEALWIPKQLPESSDSEVTCPNVSGFHSHPTTAITPAMQHIPDHVECSSKPPEYISTATRVGALKNVSDEVVVDGIDRQQFQQGPPTVNNNEFNQLSGMSPDLQKHKPQVYAHLPSTSSEQEQAHAETPQDSTILPPMTTFERHQADIQAEQLNIGDSESVPTNEPQDYFDSDDFDDDIDDDDLLALVTDPAVPETSTESHIAKGTAMESLPPFVPYKAGLACTNMTRSNPTTNPLQGVTHPASSPVLVDEEDDYPMDADLEEEMFRLAETSQVRGVVETFEPPPSLTLPRDGDDTDREVYDNTLQFSSPTSRGSGSGKLPRVQSTDLSSPSKPPATNEDADWRYIKSTTMESIKTPIPQHTEILAPSLKEKASEKSPSSIATVQTNLSKIWLDDSHEYLPLTPFARPKFPPLVQDRCPVNGLSSQTILRVCFRIGEMLREGGRCNALGQDAIVELFARVNFSSREPGTTKQHFQFADLFHDRPPFAKGILANFKTTGLAESESKVFIESSETLMTRCLGRLKKDVKNGSWLLHIINVRVTDWEEIRWTKRIVCGEREEKMKTTARL</sequence>
<dbReference type="KEGG" id="ssl:SS1G_13429"/>
<feature type="region of interest" description="Disordered" evidence="1">
    <location>
        <begin position="1"/>
        <end position="48"/>
    </location>
</feature>
<dbReference type="AlphaFoldDB" id="A7F749"/>
<feature type="compositionally biased region" description="Basic residues" evidence="1">
    <location>
        <begin position="177"/>
        <end position="189"/>
    </location>
</feature>
<proteinExistence type="predicted"/>
<feature type="compositionally biased region" description="Polar residues" evidence="1">
    <location>
        <begin position="612"/>
        <end position="623"/>
    </location>
</feature>
<dbReference type="EMBL" id="CH476645">
    <property type="protein sequence ID" value="EDN98570.1"/>
    <property type="molecule type" value="Genomic_DNA"/>
</dbReference>
<evidence type="ECO:0000313" key="2">
    <source>
        <dbReference type="EMBL" id="EDN98570.1"/>
    </source>
</evidence>
<feature type="compositionally biased region" description="Basic and acidic residues" evidence="1">
    <location>
        <begin position="1"/>
        <end position="20"/>
    </location>
</feature>
<feature type="region of interest" description="Disordered" evidence="1">
    <location>
        <begin position="73"/>
        <end position="107"/>
    </location>
</feature>
<dbReference type="eggNOG" id="ENOG502S8X6">
    <property type="taxonomic scope" value="Eukaryota"/>
</dbReference>
<dbReference type="Proteomes" id="UP000001312">
    <property type="component" value="Unassembled WGS sequence"/>
</dbReference>
<reference evidence="3" key="1">
    <citation type="journal article" date="2011" name="PLoS Genet.">
        <title>Genomic analysis of the necrotrophic fungal pathogens Sclerotinia sclerotiorum and Botrytis cinerea.</title>
        <authorList>
            <person name="Amselem J."/>
            <person name="Cuomo C.A."/>
            <person name="van Kan J.A."/>
            <person name="Viaud M."/>
            <person name="Benito E.P."/>
            <person name="Couloux A."/>
            <person name="Coutinho P.M."/>
            <person name="de Vries R.P."/>
            <person name="Dyer P.S."/>
            <person name="Fillinger S."/>
            <person name="Fournier E."/>
            <person name="Gout L."/>
            <person name="Hahn M."/>
            <person name="Kohn L."/>
            <person name="Lapalu N."/>
            <person name="Plummer K.M."/>
            <person name="Pradier J.M."/>
            <person name="Quevillon E."/>
            <person name="Sharon A."/>
            <person name="Simon A."/>
            <person name="ten Have A."/>
            <person name="Tudzynski B."/>
            <person name="Tudzynski P."/>
            <person name="Wincker P."/>
            <person name="Andrew M."/>
            <person name="Anthouard V."/>
            <person name="Beever R.E."/>
            <person name="Beffa R."/>
            <person name="Benoit I."/>
            <person name="Bouzid O."/>
            <person name="Brault B."/>
            <person name="Chen Z."/>
            <person name="Choquer M."/>
            <person name="Collemare J."/>
            <person name="Cotton P."/>
            <person name="Danchin E.G."/>
            <person name="Da Silva C."/>
            <person name="Gautier A."/>
            <person name="Giraud C."/>
            <person name="Giraud T."/>
            <person name="Gonzalez C."/>
            <person name="Grossetete S."/>
            <person name="Guldener U."/>
            <person name="Henrissat B."/>
            <person name="Howlett B.J."/>
            <person name="Kodira C."/>
            <person name="Kretschmer M."/>
            <person name="Lappartient A."/>
            <person name="Leroch M."/>
            <person name="Levis C."/>
            <person name="Mauceli E."/>
            <person name="Neuveglise C."/>
            <person name="Oeser B."/>
            <person name="Pearson M."/>
            <person name="Poulain J."/>
            <person name="Poussereau N."/>
            <person name="Quesneville H."/>
            <person name="Rascle C."/>
            <person name="Schumacher J."/>
            <person name="Segurens B."/>
            <person name="Sexton A."/>
            <person name="Silva E."/>
            <person name="Sirven C."/>
            <person name="Soanes D.M."/>
            <person name="Talbot N.J."/>
            <person name="Templeton M."/>
            <person name="Yandava C."/>
            <person name="Yarden O."/>
            <person name="Zeng Q."/>
            <person name="Rollins J.A."/>
            <person name="Lebrun M.H."/>
            <person name="Dickman M."/>
        </authorList>
    </citation>
    <scope>NUCLEOTIDE SEQUENCE [LARGE SCALE GENOMIC DNA]</scope>
    <source>
        <strain evidence="3">ATCC 18683 / 1980 / Ss-1</strain>
    </source>
</reference>
<feature type="compositionally biased region" description="Polar residues" evidence="1">
    <location>
        <begin position="158"/>
        <end position="173"/>
    </location>
</feature>
<keyword evidence="3" id="KW-1185">Reference proteome</keyword>
<evidence type="ECO:0000313" key="3">
    <source>
        <dbReference type="Proteomes" id="UP000001312"/>
    </source>
</evidence>
<protein>
    <submittedName>
        <fullName evidence="2">Uncharacterized protein</fullName>
    </submittedName>
</protein>
<feature type="region of interest" description="Disordered" evidence="1">
    <location>
        <begin position="539"/>
        <end position="558"/>
    </location>
</feature>
<organism evidence="2 3">
    <name type="scientific">Sclerotinia sclerotiorum (strain ATCC 18683 / 1980 / Ss-1)</name>
    <name type="common">White mold</name>
    <name type="synonym">Whetzelinia sclerotiorum</name>
    <dbReference type="NCBI Taxonomy" id="665079"/>
    <lineage>
        <taxon>Eukaryota</taxon>
        <taxon>Fungi</taxon>
        <taxon>Dikarya</taxon>
        <taxon>Ascomycota</taxon>
        <taxon>Pezizomycotina</taxon>
        <taxon>Leotiomycetes</taxon>
        <taxon>Helotiales</taxon>
        <taxon>Sclerotiniaceae</taxon>
        <taxon>Sclerotinia</taxon>
    </lineage>
</organism>
<dbReference type="OMA" id="GRCNALG"/>
<feature type="region of interest" description="Disordered" evidence="1">
    <location>
        <begin position="155"/>
        <end position="189"/>
    </location>
</feature>
<evidence type="ECO:0000256" key="1">
    <source>
        <dbReference type="SAM" id="MobiDB-lite"/>
    </source>
</evidence>
<dbReference type="HOGENOM" id="CLU_007591_0_0_1"/>
<feature type="compositionally biased region" description="Polar residues" evidence="1">
    <location>
        <begin position="32"/>
        <end position="48"/>
    </location>
</feature>
<dbReference type="RefSeq" id="XP_001585545.1">
    <property type="nucleotide sequence ID" value="XM_001585495.1"/>
</dbReference>
<dbReference type="GeneID" id="5481663"/>
<name>A7F749_SCLS1</name>
<dbReference type="InParanoid" id="A7F749"/>
<feature type="compositionally biased region" description="Basic residues" evidence="1">
    <location>
        <begin position="86"/>
        <end position="96"/>
    </location>
</feature>
<accession>A7F749</accession>
<feature type="region of interest" description="Disordered" evidence="1">
    <location>
        <begin position="585"/>
        <end position="651"/>
    </location>
</feature>